<dbReference type="EMBL" id="JAGMWN010000003">
    <property type="protein sequence ID" value="MBP5856993.1"/>
    <property type="molecule type" value="Genomic_DNA"/>
</dbReference>
<dbReference type="InterPro" id="IPR036390">
    <property type="entry name" value="WH_DNA-bd_sf"/>
</dbReference>
<evidence type="ECO:0000256" key="2">
    <source>
        <dbReference type="ARBA" id="ARBA00023125"/>
    </source>
</evidence>
<protein>
    <submittedName>
        <fullName evidence="5">MarR family transcriptional regulator</fullName>
    </submittedName>
</protein>
<dbReference type="PRINTS" id="PR00598">
    <property type="entry name" value="HTHMARR"/>
</dbReference>
<keyword evidence="6" id="KW-1185">Reference proteome</keyword>
<dbReference type="Pfam" id="PF01047">
    <property type="entry name" value="MarR"/>
    <property type="match status" value="1"/>
</dbReference>
<gene>
    <name evidence="5" type="ORF">KAJ83_08235</name>
</gene>
<accession>A0A8J7S1Q8</accession>
<evidence type="ECO:0000256" key="3">
    <source>
        <dbReference type="ARBA" id="ARBA00023163"/>
    </source>
</evidence>
<dbReference type="GO" id="GO:0003700">
    <property type="term" value="F:DNA-binding transcription factor activity"/>
    <property type="evidence" value="ECO:0007669"/>
    <property type="project" value="InterPro"/>
</dbReference>
<dbReference type="GO" id="GO:0003677">
    <property type="term" value="F:DNA binding"/>
    <property type="evidence" value="ECO:0007669"/>
    <property type="project" value="UniProtKB-KW"/>
</dbReference>
<dbReference type="Gene3D" id="1.10.10.10">
    <property type="entry name" value="Winged helix-like DNA-binding domain superfamily/Winged helix DNA-binding domain"/>
    <property type="match status" value="1"/>
</dbReference>
<organism evidence="5 6">
    <name type="scientific">Marivibrio halodurans</name>
    <dbReference type="NCBI Taxonomy" id="2039722"/>
    <lineage>
        <taxon>Bacteria</taxon>
        <taxon>Pseudomonadati</taxon>
        <taxon>Pseudomonadota</taxon>
        <taxon>Alphaproteobacteria</taxon>
        <taxon>Rhodospirillales</taxon>
        <taxon>Rhodospirillaceae</taxon>
        <taxon>Marivibrio</taxon>
    </lineage>
</organism>
<proteinExistence type="predicted"/>
<evidence type="ECO:0000313" key="5">
    <source>
        <dbReference type="EMBL" id="MBP5856993.1"/>
    </source>
</evidence>
<feature type="domain" description="HTH marR-type" evidence="4">
    <location>
        <begin position="1"/>
        <end position="136"/>
    </location>
</feature>
<dbReference type="PROSITE" id="PS50995">
    <property type="entry name" value="HTH_MARR_2"/>
    <property type="match status" value="1"/>
</dbReference>
<dbReference type="SUPFAM" id="SSF46785">
    <property type="entry name" value="Winged helix' DNA-binding domain"/>
    <property type="match status" value="1"/>
</dbReference>
<sequence length="165" mass="18327">MDKLNDALIAIRRVLRATDSHAKALGRATNLTTSQLLVLQSIADSGEMTVGEIAAEVKLAQASVTTIVDRLQQDGLVRRTRGDTDKRKVYVSVTEEGFALLKRAPMALHDQFSARFATLEDWEQTMIVAVLQRVANMMGAEKIDAAPLLDAELINQQEETDRRRH</sequence>
<dbReference type="CDD" id="cd00090">
    <property type="entry name" value="HTH_ARSR"/>
    <property type="match status" value="1"/>
</dbReference>
<dbReference type="AlphaFoldDB" id="A0A8J7S1Q8"/>
<evidence type="ECO:0000313" key="6">
    <source>
        <dbReference type="Proteomes" id="UP000672602"/>
    </source>
</evidence>
<dbReference type="InterPro" id="IPR011991">
    <property type="entry name" value="ArsR-like_HTH"/>
</dbReference>
<dbReference type="PANTHER" id="PTHR42756:SF1">
    <property type="entry name" value="TRANSCRIPTIONAL REPRESSOR OF EMRAB OPERON"/>
    <property type="match status" value="1"/>
</dbReference>
<dbReference type="SMART" id="SM00347">
    <property type="entry name" value="HTH_MARR"/>
    <property type="match status" value="1"/>
</dbReference>
<reference evidence="5" key="1">
    <citation type="submission" date="2021-04" db="EMBL/GenBank/DDBJ databases">
        <authorList>
            <person name="Zhang D.-C."/>
        </authorList>
    </citation>
    <scope>NUCLEOTIDE SEQUENCE</scope>
    <source>
        <strain evidence="5">CGMCC 1.15697</strain>
    </source>
</reference>
<dbReference type="InterPro" id="IPR036388">
    <property type="entry name" value="WH-like_DNA-bd_sf"/>
</dbReference>
<name>A0A8J7S1Q8_9PROT</name>
<dbReference type="InterPro" id="IPR000835">
    <property type="entry name" value="HTH_MarR-typ"/>
</dbReference>
<keyword evidence="3" id="KW-0804">Transcription</keyword>
<dbReference type="Proteomes" id="UP000672602">
    <property type="component" value="Unassembled WGS sequence"/>
</dbReference>
<evidence type="ECO:0000259" key="4">
    <source>
        <dbReference type="PROSITE" id="PS50995"/>
    </source>
</evidence>
<evidence type="ECO:0000256" key="1">
    <source>
        <dbReference type="ARBA" id="ARBA00023015"/>
    </source>
</evidence>
<keyword evidence="1" id="KW-0805">Transcription regulation</keyword>
<dbReference type="PANTHER" id="PTHR42756">
    <property type="entry name" value="TRANSCRIPTIONAL REGULATOR, MARR"/>
    <property type="match status" value="1"/>
</dbReference>
<keyword evidence="2" id="KW-0238">DNA-binding</keyword>
<comment type="caution">
    <text evidence="5">The sequence shown here is derived from an EMBL/GenBank/DDBJ whole genome shotgun (WGS) entry which is preliminary data.</text>
</comment>